<accession>A0A7Z9A4M0</accession>
<dbReference type="Proteomes" id="UP000282386">
    <property type="component" value="Chromosome"/>
</dbReference>
<dbReference type="Gene3D" id="3.90.470.20">
    <property type="entry name" value="4'-phosphopantetheinyl transferase domain"/>
    <property type="match status" value="2"/>
</dbReference>
<evidence type="ECO:0000259" key="2">
    <source>
        <dbReference type="Pfam" id="PF01648"/>
    </source>
</evidence>
<dbReference type="EMBL" id="LR134479">
    <property type="protein sequence ID" value="VEI24457.1"/>
    <property type="molecule type" value="Genomic_DNA"/>
</dbReference>
<gene>
    <name evidence="3" type="ORF">NCTC10207_02091</name>
</gene>
<name>A0A7Z9A4M0_9MICC</name>
<protein>
    <submittedName>
        <fullName evidence="3">4'-phosphopantetheinyl transferase superfamily</fullName>
    </submittedName>
</protein>
<dbReference type="Pfam" id="PF01648">
    <property type="entry name" value="ACPS"/>
    <property type="match status" value="1"/>
</dbReference>
<keyword evidence="1 3" id="KW-0808">Transferase</keyword>
<organism evidence="3 4">
    <name type="scientific">Rothia aeria</name>
    <dbReference type="NCBI Taxonomy" id="172042"/>
    <lineage>
        <taxon>Bacteria</taxon>
        <taxon>Bacillati</taxon>
        <taxon>Actinomycetota</taxon>
        <taxon>Actinomycetes</taxon>
        <taxon>Micrococcales</taxon>
        <taxon>Micrococcaceae</taxon>
        <taxon>Rothia</taxon>
    </lineage>
</organism>
<dbReference type="InterPro" id="IPR037143">
    <property type="entry name" value="4-PPantetheinyl_Trfase_dom_sf"/>
</dbReference>
<evidence type="ECO:0000256" key="1">
    <source>
        <dbReference type="ARBA" id="ARBA00022679"/>
    </source>
</evidence>
<sequence>MITTVSTSGGAQVAVFALPTRTMYSGLRVSWLSYLGAAEQRRAAELPTPVGAVSYLSTQALMRSMAACRLGVASSAAHTIEVDRTCTLCNSTKPHGKPRIEGMNFNMSQVSSLAVGGFCPDDAQVLGVDLEPRRDRLFPGFARVALSLREREIYEATTGEARNLLGVALWTAKEAVLKATGHGLSVSPAAVRVFFSDSLTDQLAEAFEASRESADEEVTAASVGSARAVFTVPSRDNSDTTEERSFYITWTALTLHPEKQPTHNNPQSTNPAHGSDVAAEQFLLATATEGVPNSVHVHPVATPVELRNNLAPLTFSQLPAMRMGADPVTA</sequence>
<dbReference type="InterPro" id="IPR008278">
    <property type="entry name" value="4-PPantetheinyl_Trfase_dom"/>
</dbReference>
<proteinExistence type="predicted"/>
<reference evidence="3 4" key="1">
    <citation type="submission" date="2018-12" db="EMBL/GenBank/DDBJ databases">
        <authorList>
            <consortium name="Pathogen Informatics"/>
        </authorList>
    </citation>
    <scope>NUCLEOTIDE SEQUENCE [LARGE SCALE GENOMIC DNA]</scope>
    <source>
        <strain evidence="3 4">NCTC10207</strain>
    </source>
</reference>
<dbReference type="SUPFAM" id="SSF56214">
    <property type="entry name" value="4'-phosphopantetheinyl transferase"/>
    <property type="match status" value="1"/>
</dbReference>
<dbReference type="RefSeq" id="WP_126500594.1">
    <property type="nucleotide sequence ID" value="NZ_LR134479.1"/>
</dbReference>
<dbReference type="AlphaFoldDB" id="A0A7Z9A4M0"/>
<evidence type="ECO:0000313" key="4">
    <source>
        <dbReference type="Proteomes" id="UP000282386"/>
    </source>
</evidence>
<dbReference type="GO" id="GO:0008897">
    <property type="term" value="F:holo-[acyl-carrier-protein] synthase activity"/>
    <property type="evidence" value="ECO:0007669"/>
    <property type="project" value="InterPro"/>
</dbReference>
<evidence type="ECO:0000313" key="3">
    <source>
        <dbReference type="EMBL" id="VEI24457.1"/>
    </source>
</evidence>
<dbReference type="GO" id="GO:0000287">
    <property type="term" value="F:magnesium ion binding"/>
    <property type="evidence" value="ECO:0007669"/>
    <property type="project" value="InterPro"/>
</dbReference>
<feature type="domain" description="4'-phosphopantetheinyl transferase" evidence="2">
    <location>
        <begin position="126"/>
        <end position="204"/>
    </location>
</feature>